<name>A0A427BSJ0_9FLAO</name>
<evidence type="ECO:0000313" key="2">
    <source>
        <dbReference type="Proteomes" id="UP000267844"/>
    </source>
</evidence>
<protein>
    <submittedName>
        <fullName evidence="1">Uncharacterized protein</fullName>
    </submittedName>
</protein>
<evidence type="ECO:0000313" key="1">
    <source>
        <dbReference type="EMBL" id="RRT94050.1"/>
    </source>
</evidence>
<accession>A0A427BSJ0</accession>
<dbReference type="EMBL" id="RHPO01000002">
    <property type="protein sequence ID" value="RRT94050.1"/>
    <property type="molecule type" value="Genomic_DNA"/>
</dbReference>
<comment type="caution">
    <text evidence="1">The sequence shown here is derived from an EMBL/GenBank/DDBJ whole genome shotgun (WGS) entry which is preliminary data.</text>
</comment>
<sequence>MYFFKSDFTNGQNQTELDYSVNIIFNNNYKEDKVKSASFTIIGNNPETNKIDSFKDGRWFSNVSDSIEKGDTVFKMKGKDYFLIKKKNYILKINLEKNQQGKFIEVLKR</sequence>
<proteinExistence type="predicted"/>
<organism evidence="1 2">
    <name type="scientific">Empedobacter falsenii</name>
    <dbReference type="NCBI Taxonomy" id="343874"/>
    <lineage>
        <taxon>Bacteria</taxon>
        <taxon>Pseudomonadati</taxon>
        <taxon>Bacteroidota</taxon>
        <taxon>Flavobacteriia</taxon>
        <taxon>Flavobacteriales</taxon>
        <taxon>Weeksellaceae</taxon>
        <taxon>Empedobacter</taxon>
    </lineage>
</organism>
<reference evidence="1 2" key="1">
    <citation type="submission" date="2018-10" db="EMBL/GenBank/DDBJ databases">
        <title>Transmission dynamics of multidrug resistant bacteria on intensive care unit surfaces.</title>
        <authorList>
            <person name="D'Souza A.W."/>
            <person name="Potter R.F."/>
            <person name="Wallace M."/>
            <person name="Shupe A."/>
            <person name="Patel S."/>
            <person name="Sun S."/>
            <person name="Gul D."/>
            <person name="Kwon J.H."/>
            <person name="Andleeb S."/>
            <person name="Burnham C.-A.D."/>
            <person name="Dantas G."/>
        </authorList>
    </citation>
    <scope>NUCLEOTIDE SEQUENCE [LARGE SCALE GENOMIC DNA]</scope>
    <source>
        <strain evidence="1 2">WF_348</strain>
    </source>
</reference>
<dbReference type="Proteomes" id="UP000267844">
    <property type="component" value="Unassembled WGS sequence"/>
</dbReference>
<dbReference type="AlphaFoldDB" id="A0A427BSJ0"/>
<gene>
    <name evidence="1" type="ORF">EGI89_01400</name>
</gene>